<dbReference type="Proteomes" id="UP000585437">
    <property type="component" value="Unassembled WGS sequence"/>
</dbReference>
<evidence type="ECO:0000313" key="2">
    <source>
        <dbReference type="EMBL" id="MBB6509270.1"/>
    </source>
</evidence>
<comment type="caution">
    <text evidence="2">The sequence shown here is derived from an EMBL/GenBank/DDBJ whole genome shotgun (WGS) entry which is preliminary data.</text>
</comment>
<keyword evidence="1" id="KW-0812">Transmembrane</keyword>
<dbReference type="Pfam" id="PF19660">
    <property type="entry name" value="DUF6163"/>
    <property type="match status" value="1"/>
</dbReference>
<keyword evidence="1" id="KW-1133">Transmembrane helix</keyword>
<name>A0A7X0MTH6_9HYPH</name>
<feature type="transmembrane region" description="Helical" evidence="1">
    <location>
        <begin position="113"/>
        <end position="131"/>
    </location>
</feature>
<dbReference type="InterPro" id="IPR046161">
    <property type="entry name" value="DUF6163"/>
</dbReference>
<protein>
    <recommendedName>
        <fullName evidence="4">Transmemrbane protein</fullName>
    </recommendedName>
</protein>
<keyword evidence="1" id="KW-0472">Membrane</keyword>
<organism evidence="2 3">
    <name type="scientific">Rhizobium soli</name>
    <dbReference type="NCBI Taxonomy" id="424798"/>
    <lineage>
        <taxon>Bacteria</taxon>
        <taxon>Pseudomonadati</taxon>
        <taxon>Pseudomonadota</taxon>
        <taxon>Alphaproteobacteria</taxon>
        <taxon>Hyphomicrobiales</taxon>
        <taxon>Rhizobiaceae</taxon>
        <taxon>Rhizobium/Agrobacterium group</taxon>
        <taxon>Rhizobium</taxon>
    </lineage>
</organism>
<dbReference type="RefSeq" id="WP_062454738.1">
    <property type="nucleotide sequence ID" value="NZ_JACHBU010000004.1"/>
</dbReference>
<proteinExistence type="predicted"/>
<sequence>MESDSPTVPKRTLTEILFVVFLRIIAVACLWFGIQYWAMLVGYSLHGMARFDLLAPPWKVAAASLAVLFPVASLGLWLTVSWGAVLWTIAAFSQVLMYLVWPEIFGRNTLVPILHGLVAAIYGVFRLSLWLEERRKAERVRIDSP</sequence>
<evidence type="ECO:0000256" key="1">
    <source>
        <dbReference type="SAM" id="Phobius"/>
    </source>
</evidence>
<evidence type="ECO:0008006" key="4">
    <source>
        <dbReference type="Google" id="ProtNLM"/>
    </source>
</evidence>
<feature type="transmembrane region" description="Helical" evidence="1">
    <location>
        <begin position="12"/>
        <end position="38"/>
    </location>
</feature>
<dbReference type="AlphaFoldDB" id="A0A7X0MTH6"/>
<feature type="transmembrane region" description="Helical" evidence="1">
    <location>
        <begin position="84"/>
        <end position="101"/>
    </location>
</feature>
<feature type="transmembrane region" description="Helical" evidence="1">
    <location>
        <begin position="58"/>
        <end position="77"/>
    </location>
</feature>
<reference evidence="2 3" key="1">
    <citation type="submission" date="2020-08" db="EMBL/GenBank/DDBJ databases">
        <title>The Agave Microbiome: Exploring the role of microbial communities in plant adaptations to desert environments.</title>
        <authorList>
            <person name="Partida-Martinez L.P."/>
        </authorList>
    </citation>
    <scope>NUCLEOTIDE SEQUENCE [LARGE SCALE GENOMIC DNA]</scope>
    <source>
        <strain evidence="2 3">AS3.12</strain>
    </source>
</reference>
<evidence type="ECO:0000313" key="3">
    <source>
        <dbReference type="Proteomes" id="UP000585437"/>
    </source>
</evidence>
<dbReference type="EMBL" id="JACHBU010000004">
    <property type="protein sequence ID" value="MBB6509270.1"/>
    <property type="molecule type" value="Genomic_DNA"/>
</dbReference>
<keyword evidence="3" id="KW-1185">Reference proteome</keyword>
<accession>A0A7X0MTH6</accession>
<gene>
    <name evidence="2" type="ORF">F4695_002627</name>
</gene>